<accession>A0A812Z5K6</accession>
<feature type="region of interest" description="Disordered" evidence="1">
    <location>
        <begin position="70"/>
        <end position="97"/>
    </location>
</feature>
<keyword evidence="3" id="KW-1185">Reference proteome</keyword>
<dbReference type="AlphaFoldDB" id="A0A812Z5K6"/>
<dbReference type="Proteomes" id="UP000601435">
    <property type="component" value="Unassembled WGS sequence"/>
</dbReference>
<name>A0A812Z5K6_9DINO</name>
<feature type="region of interest" description="Disordered" evidence="1">
    <location>
        <begin position="292"/>
        <end position="311"/>
    </location>
</feature>
<dbReference type="OrthoDB" id="440832at2759"/>
<reference evidence="2" key="1">
    <citation type="submission" date="2021-02" db="EMBL/GenBank/DDBJ databases">
        <authorList>
            <person name="Dougan E. K."/>
            <person name="Rhodes N."/>
            <person name="Thang M."/>
            <person name="Chan C."/>
        </authorList>
    </citation>
    <scope>NUCLEOTIDE SEQUENCE</scope>
</reference>
<evidence type="ECO:0000313" key="3">
    <source>
        <dbReference type="Proteomes" id="UP000601435"/>
    </source>
</evidence>
<feature type="compositionally biased region" description="Low complexity" evidence="1">
    <location>
        <begin position="81"/>
        <end position="97"/>
    </location>
</feature>
<comment type="caution">
    <text evidence="2">The sequence shown here is derived from an EMBL/GenBank/DDBJ whole genome shotgun (WGS) entry which is preliminary data.</text>
</comment>
<evidence type="ECO:0000313" key="2">
    <source>
        <dbReference type="EMBL" id="CAE7813436.1"/>
    </source>
</evidence>
<gene>
    <name evidence="2" type="ORF">SNEC2469_LOCUS24118</name>
</gene>
<dbReference type="EMBL" id="CAJNJA010045952">
    <property type="protein sequence ID" value="CAE7813436.1"/>
    <property type="molecule type" value="Genomic_DNA"/>
</dbReference>
<organism evidence="2 3">
    <name type="scientific">Symbiodinium necroappetens</name>
    <dbReference type="NCBI Taxonomy" id="1628268"/>
    <lineage>
        <taxon>Eukaryota</taxon>
        <taxon>Sar</taxon>
        <taxon>Alveolata</taxon>
        <taxon>Dinophyceae</taxon>
        <taxon>Suessiales</taxon>
        <taxon>Symbiodiniaceae</taxon>
        <taxon>Symbiodinium</taxon>
    </lineage>
</organism>
<proteinExistence type="predicted"/>
<evidence type="ECO:0000256" key="1">
    <source>
        <dbReference type="SAM" id="MobiDB-lite"/>
    </source>
</evidence>
<sequence>MVQHRSEESFAKIEEVRSKIVPIISDKRPEARALLKQVLPSGLYVNCCGSPARCFESLHIRFGITPPQLEAAPAAGSSNEPSAPKAQPAEPAAAVPPGETLAAGGFTMIALQLLKLEHHHINSLEMSRSTISLFRKARLSQLDTQPFPLVDRVATKELVQNVIFTKAGNLAKIQLQLAGHEPSAKAVDDLLQEKAKMDAKWQALRKIDDTVSEETWVDAMKDVTRAYFAYLSKEELLYVAGVCPWVLQKREEADGLGSTCCGSWGQSHHFIMMAFMTSMIFIFLFERPTTLQKPGDDPQEQSSGPRLKRRASAVIRSAKKARKNEDNVDFSQLPLHLQNMDEGYSTLAHMCETPMPNAVLGGLRKKSADISFLCGTMCDAAVQEGSNKFLTKTLATITREARFHSRLASSLPKVELIKLPVQIKFHSAEQLVQMDGEAAEVLEPHGLWSEFSSGPTTALRLVDLIHESPELREVLSDAGPNDVFLRLHGDEGPFFKKRNLLVLSLSFPHNHGDTIMTRLALCHIGNDFET</sequence>
<protein>
    <submittedName>
        <fullName evidence="2">Uncharacterized protein</fullName>
    </submittedName>
</protein>